<feature type="compositionally biased region" description="Acidic residues" evidence="2">
    <location>
        <begin position="605"/>
        <end position="652"/>
    </location>
</feature>
<proteinExistence type="predicted"/>
<dbReference type="Proteomes" id="UP000750522">
    <property type="component" value="Unassembled WGS sequence"/>
</dbReference>
<feature type="region of interest" description="Disordered" evidence="2">
    <location>
        <begin position="286"/>
        <end position="347"/>
    </location>
</feature>
<feature type="compositionally biased region" description="Low complexity" evidence="2">
    <location>
        <begin position="796"/>
        <end position="818"/>
    </location>
</feature>
<feature type="compositionally biased region" description="Acidic residues" evidence="2">
    <location>
        <begin position="329"/>
        <end position="347"/>
    </location>
</feature>
<accession>A0A9P5G1S6</accession>
<feature type="compositionally biased region" description="Polar residues" evidence="2">
    <location>
        <begin position="292"/>
        <end position="304"/>
    </location>
</feature>
<evidence type="ECO:0000256" key="3">
    <source>
        <dbReference type="SAM" id="SignalP"/>
    </source>
</evidence>
<comment type="caution">
    <text evidence="4">The sequence shown here is derived from an EMBL/GenBank/DDBJ whole genome shotgun (WGS) entry which is preliminary data.</text>
</comment>
<keyword evidence="3" id="KW-0732">Signal</keyword>
<organism evidence="4 5">
    <name type="scientific">Geotrichum candidum</name>
    <name type="common">Oospora lactis</name>
    <name type="synonym">Dipodascus geotrichum</name>
    <dbReference type="NCBI Taxonomy" id="1173061"/>
    <lineage>
        <taxon>Eukaryota</taxon>
        <taxon>Fungi</taxon>
        <taxon>Dikarya</taxon>
        <taxon>Ascomycota</taxon>
        <taxon>Saccharomycotina</taxon>
        <taxon>Dipodascomycetes</taxon>
        <taxon>Dipodascales</taxon>
        <taxon>Dipodascaceae</taxon>
        <taxon>Geotrichum</taxon>
    </lineage>
</organism>
<feature type="compositionally biased region" description="Acidic residues" evidence="2">
    <location>
        <begin position="586"/>
        <end position="595"/>
    </location>
</feature>
<feature type="signal peptide" evidence="3">
    <location>
        <begin position="1"/>
        <end position="20"/>
    </location>
</feature>
<dbReference type="PANTHER" id="PTHR48209:SF2">
    <property type="entry name" value="FI24008P1"/>
    <property type="match status" value="1"/>
</dbReference>
<feature type="compositionally biased region" description="Basic and acidic residues" evidence="2">
    <location>
        <begin position="305"/>
        <end position="325"/>
    </location>
</feature>
<feature type="region of interest" description="Disordered" evidence="2">
    <location>
        <begin position="796"/>
        <end position="882"/>
    </location>
</feature>
<feature type="coiled-coil region" evidence="1">
    <location>
        <begin position="430"/>
        <end position="468"/>
    </location>
</feature>
<feature type="compositionally biased region" description="Polar residues" evidence="2">
    <location>
        <begin position="853"/>
        <end position="862"/>
    </location>
</feature>
<dbReference type="EMBL" id="QQZK01000138">
    <property type="protein sequence ID" value="KAF5095672.1"/>
    <property type="molecule type" value="Genomic_DNA"/>
</dbReference>
<evidence type="ECO:0000313" key="4">
    <source>
        <dbReference type="EMBL" id="KAF5095672.1"/>
    </source>
</evidence>
<reference evidence="4" key="2">
    <citation type="submission" date="2020-01" db="EMBL/GenBank/DDBJ databases">
        <authorList>
            <person name="Perkins V."/>
            <person name="Lessard M.-H."/>
            <person name="Dugat-Bony E."/>
            <person name="Frenette M."/>
            <person name="Labrie S."/>
        </authorList>
    </citation>
    <scope>NUCLEOTIDE SEQUENCE</scope>
    <source>
        <strain evidence="4">LMA-70</strain>
    </source>
</reference>
<feature type="compositionally biased region" description="Polar residues" evidence="2">
    <location>
        <begin position="660"/>
        <end position="675"/>
    </location>
</feature>
<feature type="region of interest" description="Disordered" evidence="2">
    <location>
        <begin position="586"/>
        <end position="676"/>
    </location>
</feature>
<name>A0A9P5G1S6_GEOCN</name>
<gene>
    <name evidence="4" type="ORF">DV451_004567</name>
</gene>
<reference evidence="4" key="1">
    <citation type="journal article" date="2020" name="Front. Microbiol.">
        <title>Phenotypic and Genetic Characterization of the Cheese Ripening Yeast Geotrichum candidum.</title>
        <authorList>
            <person name="Perkins V."/>
            <person name="Vignola S."/>
            <person name="Lessard M.H."/>
            <person name="Plante P.L."/>
            <person name="Corbeil J."/>
            <person name="Dugat-Bony E."/>
            <person name="Frenette M."/>
            <person name="Labrie S."/>
        </authorList>
    </citation>
    <scope>NUCLEOTIDE SEQUENCE</scope>
    <source>
        <strain evidence="4">LMA-70</strain>
    </source>
</reference>
<evidence type="ECO:0000313" key="5">
    <source>
        <dbReference type="Proteomes" id="UP000750522"/>
    </source>
</evidence>
<feature type="chain" id="PRO_5040328804" evidence="3">
    <location>
        <begin position="21"/>
        <end position="882"/>
    </location>
</feature>
<sequence>MLTSLFRLFVTYTVFLLVWQCPPNSQLNETSHSFCHPLHKLINQADPYYQHYAAPYVDVVRPYYDNQVKPYTDVFHAKVASPAIDKSVKAYSDYVQPVVAENYEKLQQYTHPYSEALKQYAQPYSDKIIDSFNSRFESAGTSAWSSANDYYDKIKESVIEPGYDKLKENVIDPSQEKINVYGQEAIEYSKSQLYPQAKVYSSIVREWISTNLAQGWKWLVAIVSPKVNAIYRRAIEPQVNKIIDRIFENTERVFTTEPEVDASVTGLDDATSTATVESADIYEDDFDHATETDQPPETENLSGSDTEKIEPTDVDYDHIKADKRTSPNVDEEEEEEEEEEEDDEFNDVDIVKELEFWKTRVKKTITEALESFERDIKVERERVIDKHRPEFTKHLFSLQKYQQNGFNDLRTIITKLENSDDNDDDEALSHEVIEDTVKKYTEEIENTIEELKKQTQRAELEIRTCTESIRDNTVEILDVFSNVVVSELGRKLVSQSKDQMSSKGSWEDWKEYTSLKDSLTETRDKVAAYVIPLIGDLVSQIQVTAQVLAEEANQHALALKGKADHLLILHKKKSDASTLDEIEVEFYDAQDEEEENKTMEGEEKEREEDDEDDEDEEDEEDEDDEDAEEDEEDQEYDGDEEDEEDEEDEVDEDTYKSDSAKSSTIAEDVTTSTKLATDVKNFDDSKQALEDTQLPDTIAVISTSVKLSATVSNDYIRQTSSQSVSSAIKTSTASKDAEYDVVDNDEEYDVIEEDEEYVVIENEPDSEIVFENEDEEEDIEIVTYTRTRYVTVVASNTGAVSSPAGSAESSPSSTEATAHPTPVSADGGDGKTWSENQVQDDDHKEEEEEKKPSTSAAGSKSINHTRRARQQTDSAVIEMDEL</sequence>
<keyword evidence="1" id="KW-0175">Coiled coil</keyword>
<dbReference type="SUPFAM" id="SSF58113">
    <property type="entry name" value="Apolipoprotein A-I"/>
    <property type="match status" value="1"/>
</dbReference>
<protein>
    <submittedName>
        <fullName evidence="4">Uncharacterized protein</fullName>
    </submittedName>
</protein>
<evidence type="ECO:0000256" key="1">
    <source>
        <dbReference type="SAM" id="Coils"/>
    </source>
</evidence>
<dbReference type="PANTHER" id="PTHR48209">
    <property type="entry name" value="AGL056WP"/>
    <property type="match status" value="1"/>
</dbReference>
<evidence type="ECO:0000256" key="2">
    <source>
        <dbReference type="SAM" id="MobiDB-lite"/>
    </source>
</evidence>
<dbReference type="AlphaFoldDB" id="A0A9P5G1S6"/>